<comment type="caution">
    <text evidence="1">The sequence shown here is derived from an EMBL/GenBank/DDBJ whole genome shotgun (WGS) entry which is preliminary data.</text>
</comment>
<sequence>MNFVGAYRKAIQSTKSKGLTYTEIANNVPKVAQRISTAWFRGLVFDLPMRICEIVILRC</sequence>
<protein>
    <submittedName>
        <fullName evidence="1">Uncharacterized protein</fullName>
    </submittedName>
</protein>
<keyword evidence="2" id="KW-1185">Reference proteome</keyword>
<accession>A0A109JZP7</accession>
<dbReference type="EMBL" id="LNCU01000039">
    <property type="protein sequence ID" value="KWV58119.1"/>
    <property type="molecule type" value="Genomic_DNA"/>
</dbReference>
<proteinExistence type="predicted"/>
<name>A0A109JZP7_9BRAD</name>
<organism evidence="1 2">
    <name type="scientific">Bradyrhizobium macuxiense</name>
    <dbReference type="NCBI Taxonomy" id="1755647"/>
    <lineage>
        <taxon>Bacteria</taxon>
        <taxon>Pseudomonadati</taxon>
        <taxon>Pseudomonadota</taxon>
        <taxon>Alphaproteobacteria</taxon>
        <taxon>Hyphomicrobiales</taxon>
        <taxon>Nitrobacteraceae</taxon>
        <taxon>Bradyrhizobium</taxon>
    </lineage>
</organism>
<reference evidence="1 2" key="1">
    <citation type="submission" date="2015-11" db="EMBL/GenBank/DDBJ databases">
        <title>Draft Genome Sequence of the Strain BR 10303 (Bradyrhizobium sp.) isolated from nodules of Centrolobium paraense.</title>
        <authorList>
            <person name="Zelli J.E."/>
            <person name="Simoes-Araujo J.L."/>
            <person name="Barauna A.C."/>
            <person name="Silva K."/>
        </authorList>
    </citation>
    <scope>NUCLEOTIDE SEQUENCE [LARGE SCALE GENOMIC DNA]</scope>
    <source>
        <strain evidence="1 2">BR 10303</strain>
    </source>
</reference>
<dbReference type="AlphaFoldDB" id="A0A109JZP7"/>
<gene>
    <name evidence="1" type="ORF">AS156_35460</name>
</gene>
<evidence type="ECO:0000313" key="2">
    <source>
        <dbReference type="Proteomes" id="UP000057737"/>
    </source>
</evidence>
<evidence type="ECO:0000313" key="1">
    <source>
        <dbReference type="EMBL" id="KWV58119.1"/>
    </source>
</evidence>
<dbReference type="Proteomes" id="UP000057737">
    <property type="component" value="Unassembled WGS sequence"/>
</dbReference>